<dbReference type="InterPro" id="IPR049457">
    <property type="entry name" value="Emfourin"/>
</dbReference>
<evidence type="ECO:0000313" key="1">
    <source>
        <dbReference type="EMBL" id="XBX76809.1"/>
    </source>
</evidence>
<name>A0AAU7VSP6_9MICO</name>
<proteinExistence type="predicted"/>
<protein>
    <submittedName>
        <fullName evidence="1">Protealysin inhibitor emfourin</fullName>
    </submittedName>
</protein>
<dbReference type="Pfam" id="PF20242">
    <property type="entry name" value="Emfourin"/>
    <property type="match status" value="1"/>
</dbReference>
<organism evidence="1">
    <name type="scientific">Microbacterium sp. A8/3-1</name>
    <dbReference type="NCBI Taxonomy" id="3160749"/>
    <lineage>
        <taxon>Bacteria</taxon>
        <taxon>Bacillati</taxon>
        <taxon>Actinomycetota</taxon>
        <taxon>Actinomycetes</taxon>
        <taxon>Micrococcales</taxon>
        <taxon>Microbacteriaceae</taxon>
        <taxon>Microbacterium</taxon>
    </lineage>
</organism>
<dbReference type="RefSeq" id="WP_350350389.1">
    <property type="nucleotide sequence ID" value="NZ_CP158357.1"/>
</dbReference>
<dbReference type="AlphaFoldDB" id="A0AAU7VSP6"/>
<reference evidence="1" key="1">
    <citation type="submission" date="2024-06" db="EMBL/GenBank/DDBJ databases">
        <title>Draft genome sequence of Microbacterium sp. strain A8/3-1, isolated from Oxytropis tragacanthoides Fisch. ex DC. Root nodules in the Altai region of Russia.</title>
        <authorList>
            <person name="Sazanova A."/>
            <person name="Guro P."/>
            <person name="Kuznetsova I."/>
            <person name="Belimov A."/>
            <person name="Safronova V."/>
        </authorList>
    </citation>
    <scope>NUCLEOTIDE SEQUENCE</scope>
    <source>
        <strain evidence="1">A8/3-1</strain>
    </source>
</reference>
<dbReference type="EMBL" id="CP158357">
    <property type="protein sequence ID" value="XBX76809.1"/>
    <property type="molecule type" value="Genomic_DNA"/>
</dbReference>
<accession>A0AAU7VSP6</accession>
<gene>
    <name evidence="1" type="ORF">ABS642_12900</name>
</gene>
<sequence>MSESPPPTDVRVVIAIVRSGGIAGIRRQWRVEAEAPDADDWIALIDRCPWDQEADAAPGADRFVWTIRARTPSERRERDLSDAEVDGPWRALVDAVREASKRAE</sequence>